<sequence length="303" mass="35571">MRDKPFKYFIEDFLAPIINAKLQLAEIQVDLISVEKEYMRKGIFVFSLSLFESSLLDLLKIYYFNSPQSIPKKRIQEMDVDLVVNTTYSHEFLEVIVSNYLKSATYDSIIDIILQVCSVLDLPIKDLKFNHKNLREIKARRNAIVHNNSRVDKAYVISASVNPNFINTKLGIDTHYFLEALSIFEEILNSIEIKIREKYSSHTKQKFITEAWEYYFSTLPFNKFCFFQDGNFRFRSSVDLKDVKLNLSSSERSLLAYFCQNYSPSICDLIFEFSDLNMQVSTHKMKEMVELFDRHPLLLQDEG</sequence>
<protein>
    <recommendedName>
        <fullName evidence="3">RiboL-PSP-HEPN domain-containing protein</fullName>
    </recommendedName>
</protein>
<evidence type="ECO:0000313" key="2">
    <source>
        <dbReference type="Proteomes" id="UP000588604"/>
    </source>
</evidence>
<dbReference type="RefSeq" id="WP_184495531.1">
    <property type="nucleotide sequence ID" value="NZ_JACIJO010000002.1"/>
</dbReference>
<dbReference type="EMBL" id="JACIJO010000002">
    <property type="protein sequence ID" value="MBB6326975.1"/>
    <property type="molecule type" value="Genomic_DNA"/>
</dbReference>
<dbReference type="AlphaFoldDB" id="A0A841MWX3"/>
<evidence type="ECO:0000313" key="1">
    <source>
        <dbReference type="EMBL" id="MBB6326975.1"/>
    </source>
</evidence>
<accession>A0A841MWX3</accession>
<organism evidence="1 2">
    <name type="scientific">Algoriphagus iocasae</name>
    <dbReference type="NCBI Taxonomy" id="1836499"/>
    <lineage>
        <taxon>Bacteria</taxon>
        <taxon>Pseudomonadati</taxon>
        <taxon>Bacteroidota</taxon>
        <taxon>Cytophagia</taxon>
        <taxon>Cytophagales</taxon>
        <taxon>Cyclobacteriaceae</taxon>
        <taxon>Algoriphagus</taxon>
    </lineage>
</organism>
<comment type="caution">
    <text evidence="1">The sequence shown here is derived from an EMBL/GenBank/DDBJ whole genome shotgun (WGS) entry which is preliminary data.</text>
</comment>
<proteinExistence type="predicted"/>
<gene>
    <name evidence="1" type="ORF">FHS59_002603</name>
</gene>
<evidence type="ECO:0008006" key="3">
    <source>
        <dbReference type="Google" id="ProtNLM"/>
    </source>
</evidence>
<name>A0A841MWX3_9BACT</name>
<keyword evidence="2" id="KW-1185">Reference proteome</keyword>
<dbReference type="Proteomes" id="UP000588604">
    <property type="component" value="Unassembled WGS sequence"/>
</dbReference>
<reference evidence="1 2" key="1">
    <citation type="submission" date="2020-08" db="EMBL/GenBank/DDBJ databases">
        <title>Genomic Encyclopedia of Type Strains, Phase IV (KMG-IV): sequencing the most valuable type-strain genomes for metagenomic binning, comparative biology and taxonomic classification.</title>
        <authorList>
            <person name="Goeker M."/>
        </authorList>
    </citation>
    <scope>NUCLEOTIDE SEQUENCE [LARGE SCALE GENOMIC DNA]</scope>
    <source>
        <strain evidence="1 2">DSM 102044</strain>
    </source>
</reference>